<reference evidence="2" key="1">
    <citation type="submission" date="2020-06" db="EMBL/GenBank/DDBJ databases">
        <title>WGS assembly of Ceratodon purpureus strain R40.</title>
        <authorList>
            <person name="Carey S.B."/>
            <person name="Jenkins J."/>
            <person name="Shu S."/>
            <person name="Lovell J.T."/>
            <person name="Sreedasyam A."/>
            <person name="Maumus F."/>
            <person name="Tiley G.P."/>
            <person name="Fernandez-Pozo N."/>
            <person name="Barry K."/>
            <person name="Chen C."/>
            <person name="Wang M."/>
            <person name="Lipzen A."/>
            <person name="Daum C."/>
            <person name="Saski C.A."/>
            <person name="Payton A.C."/>
            <person name="Mcbreen J.C."/>
            <person name="Conrad R.E."/>
            <person name="Kollar L.M."/>
            <person name="Olsson S."/>
            <person name="Huttunen S."/>
            <person name="Landis J.B."/>
            <person name="Wickett N.J."/>
            <person name="Johnson M.G."/>
            <person name="Rensing S.A."/>
            <person name="Grimwood J."/>
            <person name="Schmutz J."/>
            <person name="Mcdaniel S.F."/>
        </authorList>
    </citation>
    <scope>NUCLEOTIDE SEQUENCE</scope>
    <source>
        <strain evidence="2">R40</strain>
    </source>
</reference>
<protein>
    <recommendedName>
        <fullName evidence="1">Protein kinase domain-containing protein</fullName>
    </recommendedName>
</protein>
<organism evidence="2 3">
    <name type="scientific">Ceratodon purpureus</name>
    <name type="common">Fire moss</name>
    <name type="synonym">Dicranum purpureum</name>
    <dbReference type="NCBI Taxonomy" id="3225"/>
    <lineage>
        <taxon>Eukaryota</taxon>
        <taxon>Viridiplantae</taxon>
        <taxon>Streptophyta</taxon>
        <taxon>Embryophyta</taxon>
        <taxon>Bryophyta</taxon>
        <taxon>Bryophytina</taxon>
        <taxon>Bryopsida</taxon>
        <taxon>Dicranidae</taxon>
        <taxon>Pseudoditrichales</taxon>
        <taxon>Ditrichaceae</taxon>
        <taxon>Ceratodon</taxon>
    </lineage>
</organism>
<accession>A0A8T0IYP8</accession>
<dbReference type="PANTHER" id="PTHR44329:SF260">
    <property type="entry name" value="PROTEIN KINASE DOMAIN-CONTAINING PROTEIN"/>
    <property type="match status" value="1"/>
</dbReference>
<evidence type="ECO:0000259" key="1">
    <source>
        <dbReference type="PROSITE" id="PS50011"/>
    </source>
</evidence>
<dbReference type="PROSITE" id="PS50011">
    <property type="entry name" value="PROTEIN_KINASE_DOM"/>
    <property type="match status" value="1"/>
</dbReference>
<dbReference type="SUPFAM" id="SSF56112">
    <property type="entry name" value="Protein kinase-like (PK-like)"/>
    <property type="match status" value="1"/>
</dbReference>
<dbReference type="InterPro" id="IPR020635">
    <property type="entry name" value="Tyr_kinase_cat_dom"/>
</dbReference>
<keyword evidence="3" id="KW-1185">Reference proteome</keyword>
<dbReference type="InterPro" id="IPR011009">
    <property type="entry name" value="Kinase-like_dom_sf"/>
</dbReference>
<comment type="caution">
    <text evidence="2">The sequence shown here is derived from an EMBL/GenBank/DDBJ whole genome shotgun (WGS) entry which is preliminary data.</text>
</comment>
<dbReference type="InterPro" id="IPR000719">
    <property type="entry name" value="Prot_kinase_dom"/>
</dbReference>
<dbReference type="AlphaFoldDB" id="A0A8T0IYP8"/>
<evidence type="ECO:0000313" key="2">
    <source>
        <dbReference type="EMBL" id="KAG0588029.1"/>
    </source>
</evidence>
<proteinExistence type="predicted"/>
<dbReference type="EMBL" id="CM026422">
    <property type="protein sequence ID" value="KAG0588029.1"/>
    <property type="molecule type" value="Genomic_DNA"/>
</dbReference>
<feature type="domain" description="Protein kinase" evidence="1">
    <location>
        <begin position="59"/>
        <end position="323"/>
    </location>
</feature>
<dbReference type="PANTHER" id="PTHR44329">
    <property type="entry name" value="SERINE/THREONINE-PROTEIN KINASE TNNI3K-RELATED"/>
    <property type="match status" value="1"/>
</dbReference>
<dbReference type="InterPro" id="IPR051681">
    <property type="entry name" value="Ser/Thr_Kinases-Pseudokinases"/>
</dbReference>
<dbReference type="InterPro" id="IPR008266">
    <property type="entry name" value="Tyr_kinase_AS"/>
</dbReference>
<dbReference type="Pfam" id="PF07714">
    <property type="entry name" value="PK_Tyr_Ser-Thr"/>
    <property type="match status" value="1"/>
</dbReference>
<dbReference type="GO" id="GO:0004713">
    <property type="term" value="F:protein tyrosine kinase activity"/>
    <property type="evidence" value="ECO:0007669"/>
    <property type="project" value="InterPro"/>
</dbReference>
<dbReference type="Gene3D" id="1.10.510.10">
    <property type="entry name" value="Transferase(Phosphotransferase) domain 1"/>
    <property type="match status" value="1"/>
</dbReference>
<dbReference type="PROSITE" id="PS00109">
    <property type="entry name" value="PROTEIN_KINASE_TYR"/>
    <property type="match status" value="1"/>
</dbReference>
<dbReference type="EMBL" id="CM026422">
    <property type="protein sequence ID" value="KAG0588028.1"/>
    <property type="molecule type" value="Genomic_DNA"/>
</dbReference>
<dbReference type="GO" id="GO:0004674">
    <property type="term" value="F:protein serine/threonine kinase activity"/>
    <property type="evidence" value="ECO:0007669"/>
    <property type="project" value="TreeGrafter"/>
</dbReference>
<dbReference type="GO" id="GO:0005524">
    <property type="term" value="F:ATP binding"/>
    <property type="evidence" value="ECO:0007669"/>
    <property type="project" value="InterPro"/>
</dbReference>
<evidence type="ECO:0000313" key="3">
    <source>
        <dbReference type="Proteomes" id="UP000822688"/>
    </source>
</evidence>
<sequence length="550" mass="61682">MASTNVEPASAGEITEVEVQEGAAAAVTSGNSDTSTAQTSLAEEQAQLHTYMETMSLITEHGKKLAGGMQADIYPTHYEGRDLVLKVHKTLPNVESSLPRWDDKVFNIFAPHVCSSVGYSKVHDGKDSVAWIMPRHLLDLRKLIDSKRRSSKQRGPFSLYVTAVDLITQLAIGMHNLHKRDIMHRDIRAANLLVTHITSNEKIYAIAIADFDGCKGVIGTGFWRAPEVLEQVQNLRSIHDVVTFTFACDVYSFAVTCYEILTGETPFEGKPWSDYEPVLSGERPKLPDDLPQDMASLINRCWHHNPLVRPKSTEILELLREIIRQNPDLKPIQIRFDLADVLSGEVTSERPPPEELLQSLKLELDILQQQNETEAARLGNECIELYEKYISTFGLVNAWAPDRFWEKLPMSLPLVNKANEFLKSLPDNGTNTVQILKIWSQLIMPLMAVEGLGPMLHAFVRIYSGAFLQFLRSNFKAPVEATLRSMSKQLKDFSNSFWASKFACQVRYARATTMRALRRCFGVSKSSRKSGEVQAQLVSDGLLTGNFKAS</sequence>
<gene>
    <name evidence="2" type="ORF">KC19_2G209800</name>
</gene>
<dbReference type="SMART" id="SM00219">
    <property type="entry name" value="TyrKc"/>
    <property type="match status" value="1"/>
</dbReference>
<dbReference type="Proteomes" id="UP000822688">
    <property type="component" value="Chromosome 2"/>
</dbReference>
<dbReference type="InterPro" id="IPR001245">
    <property type="entry name" value="Ser-Thr/Tyr_kinase_cat_dom"/>
</dbReference>
<name>A0A8T0IYP8_CERPU</name>